<reference evidence="1" key="2">
    <citation type="journal article" date="2015" name="Data Brief">
        <title>Shoot transcriptome of the giant reed, Arundo donax.</title>
        <authorList>
            <person name="Barrero R.A."/>
            <person name="Guerrero F.D."/>
            <person name="Moolhuijzen P."/>
            <person name="Goolsby J.A."/>
            <person name="Tidwell J."/>
            <person name="Bellgard S.E."/>
            <person name="Bellgard M.I."/>
        </authorList>
    </citation>
    <scope>NUCLEOTIDE SEQUENCE</scope>
    <source>
        <tissue evidence="1">Shoot tissue taken approximately 20 cm above the soil surface</tissue>
    </source>
</reference>
<reference evidence="1" key="1">
    <citation type="submission" date="2014-09" db="EMBL/GenBank/DDBJ databases">
        <authorList>
            <person name="Magalhaes I.L.F."/>
            <person name="Oliveira U."/>
            <person name="Santos F.R."/>
            <person name="Vidigal T.H.D.A."/>
            <person name="Brescovit A.D."/>
            <person name="Santos A.J."/>
        </authorList>
    </citation>
    <scope>NUCLEOTIDE SEQUENCE</scope>
    <source>
        <tissue evidence="1">Shoot tissue taken approximately 20 cm above the soil surface</tissue>
    </source>
</reference>
<name>A0A0A9AMV0_ARUDO</name>
<dbReference type="EMBL" id="GBRH01249473">
    <property type="protein sequence ID" value="JAD48422.1"/>
    <property type="molecule type" value="Transcribed_RNA"/>
</dbReference>
<accession>A0A0A9AMV0</accession>
<protein>
    <submittedName>
        <fullName evidence="1">Uncharacterized protein</fullName>
    </submittedName>
</protein>
<sequence length="12" mass="1645">MRRSRWRRTRSP</sequence>
<proteinExistence type="predicted"/>
<organism evidence="1">
    <name type="scientific">Arundo donax</name>
    <name type="common">Giant reed</name>
    <name type="synonym">Donax arundinaceus</name>
    <dbReference type="NCBI Taxonomy" id="35708"/>
    <lineage>
        <taxon>Eukaryota</taxon>
        <taxon>Viridiplantae</taxon>
        <taxon>Streptophyta</taxon>
        <taxon>Embryophyta</taxon>
        <taxon>Tracheophyta</taxon>
        <taxon>Spermatophyta</taxon>
        <taxon>Magnoliopsida</taxon>
        <taxon>Liliopsida</taxon>
        <taxon>Poales</taxon>
        <taxon>Poaceae</taxon>
        <taxon>PACMAD clade</taxon>
        <taxon>Arundinoideae</taxon>
        <taxon>Arundineae</taxon>
        <taxon>Arundo</taxon>
    </lineage>
</organism>
<evidence type="ECO:0000313" key="1">
    <source>
        <dbReference type="EMBL" id="JAD48422.1"/>
    </source>
</evidence>